<dbReference type="OrthoDB" id="853367at2"/>
<feature type="domain" description="OmpA-like" evidence="3">
    <location>
        <begin position="95"/>
        <end position="174"/>
    </location>
</feature>
<keyword evidence="2" id="KW-1133">Transmembrane helix</keyword>
<dbReference type="Proteomes" id="UP000240912">
    <property type="component" value="Unassembled WGS sequence"/>
</dbReference>
<feature type="transmembrane region" description="Helical" evidence="2">
    <location>
        <begin position="14"/>
        <end position="33"/>
    </location>
</feature>
<dbReference type="InterPro" id="IPR036737">
    <property type="entry name" value="OmpA-like_sf"/>
</dbReference>
<evidence type="ECO:0000256" key="2">
    <source>
        <dbReference type="SAM" id="Phobius"/>
    </source>
</evidence>
<dbReference type="RefSeq" id="WP_107214116.1">
    <property type="nucleotide sequence ID" value="NZ_KZ686268.1"/>
</dbReference>
<evidence type="ECO:0000259" key="3">
    <source>
        <dbReference type="Pfam" id="PF00691"/>
    </source>
</evidence>
<keyword evidence="5" id="KW-1185">Reference proteome</keyword>
<comment type="caution">
    <text evidence="4">The sequence shown here is derived from an EMBL/GenBank/DDBJ whole genome shotgun (WGS) entry which is preliminary data.</text>
</comment>
<reference evidence="4 5" key="1">
    <citation type="submission" date="2018-03" db="EMBL/GenBank/DDBJ databases">
        <authorList>
            <person name="Keele B.F."/>
        </authorList>
    </citation>
    <scope>NUCLEOTIDE SEQUENCE [LARGE SCALE GENOMIC DNA]</scope>
    <source>
        <strain evidence="4 5">YL28-9</strain>
    </source>
</reference>
<dbReference type="EMBL" id="PYLS01000004">
    <property type="protein sequence ID" value="PST84067.1"/>
    <property type="molecule type" value="Genomic_DNA"/>
</dbReference>
<organism evidence="4 5">
    <name type="scientific">Pedobacter yulinensis</name>
    <dbReference type="NCBI Taxonomy" id="2126353"/>
    <lineage>
        <taxon>Bacteria</taxon>
        <taxon>Pseudomonadati</taxon>
        <taxon>Bacteroidota</taxon>
        <taxon>Sphingobacteriia</taxon>
        <taxon>Sphingobacteriales</taxon>
        <taxon>Sphingobacteriaceae</taxon>
        <taxon>Pedobacter</taxon>
    </lineage>
</organism>
<gene>
    <name evidence="4" type="ORF">C7T94_04850</name>
</gene>
<sequence>MAVHEQKPKTPKNWYLALGAIAVTLVLVIIFTTGKSDHSSDHRGAARDSSTIESEINANWSGVEPKPDANLHVSDSSATNSDNLQAYTIDESIVFEPGKAALDADAQSKIRSVASTFTKSFPESTLEIAGVSSNAAGNKLADERAKAVREFMIKNVQVPASQLKMTAPEPATAGKGETGKEPGVHLTARKK</sequence>
<dbReference type="SUPFAM" id="SSF103088">
    <property type="entry name" value="OmpA-like"/>
    <property type="match status" value="1"/>
</dbReference>
<evidence type="ECO:0000313" key="4">
    <source>
        <dbReference type="EMBL" id="PST84067.1"/>
    </source>
</evidence>
<dbReference type="Pfam" id="PF00691">
    <property type="entry name" value="OmpA"/>
    <property type="match status" value="1"/>
</dbReference>
<proteinExistence type="predicted"/>
<evidence type="ECO:0000256" key="1">
    <source>
        <dbReference type="SAM" id="MobiDB-lite"/>
    </source>
</evidence>
<dbReference type="Gene3D" id="3.30.1330.60">
    <property type="entry name" value="OmpA-like domain"/>
    <property type="match status" value="1"/>
</dbReference>
<dbReference type="AlphaFoldDB" id="A0A2T3HNT0"/>
<keyword evidence="2" id="KW-0812">Transmembrane</keyword>
<feature type="region of interest" description="Disordered" evidence="1">
    <location>
        <begin position="164"/>
        <end position="191"/>
    </location>
</feature>
<name>A0A2T3HNT0_9SPHI</name>
<accession>A0A2T3HNT0</accession>
<evidence type="ECO:0000313" key="5">
    <source>
        <dbReference type="Proteomes" id="UP000240912"/>
    </source>
</evidence>
<protein>
    <recommendedName>
        <fullName evidence="3">OmpA-like domain-containing protein</fullName>
    </recommendedName>
</protein>
<dbReference type="InterPro" id="IPR006665">
    <property type="entry name" value="OmpA-like"/>
</dbReference>
<keyword evidence="2" id="KW-0472">Membrane</keyword>